<comment type="caution">
    <text evidence="1">The sequence shown here is derived from an EMBL/GenBank/DDBJ whole genome shotgun (WGS) entry which is preliminary data.</text>
</comment>
<name>R7YCN5_9ACTN</name>
<dbReference type="AlphaFoldDB" id="R7YCN5"/>
<dbReference type="RefSeq" id="WP_010841501.1">
    <property type="nucleotide sequence ID" value="NZ_AQPW01000004.1"/>
</dbReference>
<dbReference type="Proteomes" id="UP000013569">
    <property type="component" value="Unassembled WGS sequence"/>
</dbReference>
<gene>
    <name evidence="1" type="ORF">GTC6_05177</name>
</gene>
<dbReference type="Gene3D" id="3.40.470.10">
    <property type="entry name" value="Uracil-DNA glycosylase-like domain"/>
    <property type="match status" value="1"/>
</dbReference>
<organism evidence="1 2">
    <name type="scientific">Gordonia terrae C-6</name>
    <dbReference type="NCBI Taxonomy" id="1316928"/>
    <lineage>
        <taxon>Bacteria</taxon>
        <taxon>Bacillati</taxon>
        <taxon>Actinomycetota</taxon>
        <taxon>Actinomycetes</taxon>
        <taxon>Mycobacteriales</taxon>
        <taxon>Gordoniaceae</taxon>
        <taxon>Gordonia</taxon>
    </lineage>
</organism>
<evidence type="ECO:0000313" key="1">
    <source>
        <dbReference type="EMBL" id="EON33732.1"/>
    </source>
</evidence>
<protein>
    <recommendedName>
        <fullName evidence="3">Uracil-DNA glycosylase-like domain-containing protein</fullName>
    </recommendedName>
</protein>
<dbReference type="CDD" id="cd10035">
    <property type="entry name" value="UDG_like"/>
    <property type="match status" value="1"/>
</dbReference>
<sequence>MMARRMRMKSFQKQQMDDRYLPHIEPFNRMVDELSTTEEWMPYVAPLYGGVNARVLAIFRDPGPKTQVGSGSGMLCVENDDQSAERHFNFLKNAGIEHDQLMVWNTYPWYINRKPSSQEIDRGLGPLKQVVSLCPNLEVVMAHGGEAQVAWQRFRLRNPDLVRDITTIETYHTSRQALQTNVPGERERRERKLTDDFARAAARLR</sequence>
<reference evidence="1 2" key="1">
    <citation type="journal article" date="2013" name="Genome Announc.">
        <title>Draft Genome Sequence of a Benzothiophene-Desulfurizing Bacterium, Gordona terrae Strain C-6.</title>
        <authorList>
            <person name="Wang W."/>
            <person name="Ma T."/>
            <person name="Ren Y."/>
            <person name="Li G."/>
        </authorList>
    </citation>
    <scope>NUCLEOTIDE SEQUENCE [LARGE SCALE GENOMIC DNA]</scope>
    <source>
        <strain evidence="1 2">C-6</strain>
    </source>
</reference>
<evidence type="ECO:0000313" key="2">
    <source>
        <dbReference type="Proteomes" id="UP000013569"/>
    </source>
</evidence>
<dbReference type="PATRIC" id="fig|1316928.3.peg.1050"/>
<dbReference type="SUPFAM" id="SSF52141">
    <property type="entry name" value="Uracil-DNA glycosylase-like"/>
    <property type="match status" value="1"/>
</dbReference>
<evidence type="ECO:0008006" key="3">
    <source>
        <dbReference type="Google" id="ProtNLM"/>
    </source>
</evidence>
<accession>R7YCN5</accession>
<proteinExistence type="predicted"/>
<dbReference type="EMBL" id="AQPW01000004">
    <property type="protein sequence ID" value="EON33732.1"/>
    <property type="molecule type" value="Genomic_DNA"/>
</dbReference>
<dbReference type="InterPro" id="IPR036895">
    <property type="entry name" value="Uracil-DNA_glycosylase-like_sf"/>
</dbReference>